<dbReference type="PANTHER" id="PTHR30576">
    <property type="entry name" value="COLANIC BIOSYNTHESIS UDP-GLUCOSE LIPID CARRIER TRANSFERASE"/>
    <property type="match status" value="1"/>
</dbReference>
<evidence type="ECO:0000259" key="8">
    <source>
        <dbReference type="Pfam" id="PF02397"/>
    </source>
</evidence>
<evidence type="ECO:0000256" key="2">
    <source>
        <dbReference type="ARBA" id="ARBA00006464"/>
    </source>
</evidence>
<evidence type="ECO:0000256" key="3">
    <source>
        <dbReference type="ARBA" id="ARBA00022679"/>
    </source>
</evidence>
<feature type="transmembrane region" description="Helical" evidence="7">
    <location>
        <begin position="139"/>
        <end position="158"/>
    </location>
</feature>
<evidence type="ECO:0000313" key="10">
    <source>
        <dbReference type="Proteomes" id="UP000565724"/>
    </source>
</evidence>
<dbReference type="InterPro" id="IPR003362">
    <property type="entry name" value="Bact_transf"/>
</dbReference>
<comment type="subcellular location">
    <subcellularLocation>
        <location evidence="1">Membrane</location>
        <topology evidence="1">Multi-pass membrane protein</topology>
    </subcellularLocation>
</comment>
<dbReference type="NCBIfam" id="TIGR03025">
    <property type="entry name" value="EPS_sugtrans"/>
    <property type="match status" value="1"/>
</dbReference>
<dbReference type="InterPro" id="IPR017475">
    <property type="entry name" value="EPS_sugar_tfrase"/>
</dbReference>
<reference evidence="9 10" key="1">
    <citation type="submission" date="2020-05" db="EMBL/GenBank/DDBJ databases">
        <title>Genome Sequencing of Type Strains.</title>
        <authorList>
            <person name="Lemaire J.F."/>
            <person name="Inderbitzin P."/>
            <person name="Gregorio O.A."/>
            <person name="Collins S.B."/>
            <person name="Wespe N."/>
            <person name="Knight-Connoni V."/>
        </authorList>
    </citation>
    <scope>NUCLEOTIDE SEQUENCE [LARGE SCALE GENOMIC DNA]</scope>
    <source>
        <strain evidence="9 10">ATCC 25174</strain>
    </source>
</reference>
<dbReference type="RefSeq" id="WP_175346840.1">
    <property type="nucleotide sequence ID" value="NZ_JABMCI010000056.1"/>
</dbReference>
<comment type="similarity">
    <text evidence="2">Belongs to the bacterial sugar transferase family.</text>
</comment>
<keyword evidence="3 9" id="KW-0808">Transferase</keyword>
<dbReference type="GO" id="GO:0016780">
    <property type="term" value="F:phosphotransferase activity, for other substituted phosphate groups"/>
    <property type="evidence" value="ECO:0007669"/>
    <property type="project" value="TreeGrafter"/>
</dbReference>
<dbReference type="Pfam" id="PF13727">
    <property type="entry name" value="CoA_binding_3"/>
    <property type="match status" value="1"/>
</dbReference>
<evidence type="ECO:0000256" key="6">
    <source>
        <dbReference type="ARBA" id="ARBA00023136"/>
    </source>
</evidence>
<dbReference type="Pfam" id="PF02397">
    <property type="entry name" value="Bac_transf"/>
    <property type="match status" value="1"/>
</dbReference>
<evidence type="ECO:0000313" key="9">
    <source>
        <dbReference type="EMBL" id="NUU16972.1"/>
    </source>
</evidence>
<dbReference type="AlphaFoldDB" id="A0A7Y6DXE7"/>
<evidence type="ECO:0000256" key="1">
    <source>
        <dbReference type="ARBA" id="ARBA00004141"/>
    </source>
</evidence>
<dbReference type="Gene3D" id="3.40.50.720">
    <property type="entry name" value="NAD(P)-binding Rossmann-like Domain"/>
    <property type="match status" value="1"/>
</dbReference>
<protein>
    <submittedName>
        <fullName evidence="9">Sugar transferase</fullName>
    </submittedName>
</protein>
<feature type="domain" description="Bacterial sugar transferase" evidence="8">
    <location>
        <begin position="308"/>
        <end position="497"/>
    </location>
</feature>
<keyword evidence="6 7" id="KW-0472">Membrane</keyword>
<feature type="transmembrane region" description="Helical" evidence="7">
    <location>
        <begin position="116"/>
        <end position="133"/>
    </location>
</feature>
<keyword evidence="10" id="KW-1185">Reference proteome</keyword>
<keyword evidence="4 7" id="KW-0812">Transmembrane</keyword>
<accession>A0A7Y6DXE7</accession>
<dbReference type="EMBL" id="JABMCI010000056">
    <property type="protein sequence ID" value="NUU16972.1"/>
    <property type="molecule type" value="Genomic_DNA"/>
</dbReference>
<dbReference type="GO" id="GO:0016020">
    <property type="term" value="C:membrane"/>
    <property type="evidence" value="ECO:0007669"/>
    <property type="project" value="UniProtKB-SubCell"/>
</dbReference>
<name>A0A7Y6DXE7_9CELL</name>
<gene>
    <name evidence="9" type="ORF">HP550_06880</name>
</gene>
<keyword evidence="5 7" id="KW-1133">Transmembrane helix</keyword>
<organism evidence="9 10">
    <name type="scientific">Cellulomonas humilata</name>
    <dbReference type="NCBI Taxonomy" id="144055"/>
    <lineage>
        <taxon>Bacteria</taxon>
        <taxon>Bacillati</taxon>
        <taxon>Actinomycetota</taxon>
        <taxon>Actinomycetes</taxon>
        <taxon>Micrococcales</taxon>
        <taxon>Cellulomonadaceae</taxon>
        <taxon>Cellulomonas</taxon>
    </lineage>
</organism>
<feature type="transmembrane region" description="Helical" evidence="7">
    <location>
        <begin position="313"/>
        <end position="336"/>
    </location>
</feature>
<proteinExistence type="inferred from homology"/>
<sequence length="503" mass="54498">MTDQETTHQRASIIPSQRGRVAPQPIAAGSGTWWRNYSRRVAVTDALAVLAAVAVAYLVRFDISGLATVSGEFAPTYLAVSITLAGAWLAALALGRTRDRRVVGSGTAEYSQVFTATWRLFATVAVIAFLFRMEIGRGYLGFAAPVGLVLILLSRLGWRRWLHRRRRRGDMQSSVLVIGHRDKAARLIGELHHNPLAGYAVVGVCVPTGEVSAGEMVGGVPVLGSMNHAAAIAESIGASAVAVTGADTITSETVRQLGWDLEGKGIDLALTMTLLDVAGPRVIMQPVNGLPLMYVDEPRFTGGRYVAKSMFDWVAAVVITVTLSPLLLVLAALVGLTSAGPVFYTQERIGKDGRRFKMIKFRSMVTDAHSRLGEVLALEGVDDIRMFYKPKNDPRVTKVGRLIRRYSLDELPQLLNVLRGEMSLVGPRPQVDAEVAHYDRAAHRRLLVKPGLTGLWQISGRSDLSPEAGIRMDVSYVENWTLFGDALIIAKTAKAMVSAAGAY</sequence>
<dbReference type="PANTHER" id="PTHR30576:SF10">
    <property type="entry name" value="SLL5057 PROTEIN"/>
    <property type="match status" value="1"/>
</dbReference>
<feature type="transmembrane region" description="Helical" evidence="7">
    <location>
        <begin position="41"/>
        <end position="61"/>
    </location>
</feature>
<dbReference type="Proteomes" id="UP000565724">
    <property type="component" value="Unassembled WGS sequence"/>
</dbReference>
<evidence type="ECO:0000256" key="7">
    <source>
        <dbReference type="SAM" id="Phobius"/>
    </source>
</evidence>
<evidence type="ECO:0000256" key="4">
    <source>
        <dbReference type="ARBA" id="ARBA00022692"/>
    </source>
</evidence>
<evidence type="ECO:0000256" key="5">
    <source>
        <dbReference type="ARBA" id="ARBA00022989"/>
    </source>
</evidence>
<feature type="transmembrane region" description="Helical" evidence="7">
    <location>
        <begin position="73"/>
        <end position="95"/>
    </location>
</feature>
<comment type="caution">
    <text evidence="9">The sequence shown here is derived from an EMBL/GenBank/DDBJ whole genome shotgun (WGS) entry which is preliminary data.</text>
</comment>